<evidence type="ECO:0000256" key="8">
    <source>
        <dbReference type="ARBA" id="ARBA00022763"/>
    </source>
</evidence>
<keyword evidence="7" id="KW-0479">Metal-binding</keyword>
<dbReference type="Gene3D" id="1.10.1670.10">
    <property type="entry name" value="Helix-hairpin-Helix base-excision DNA repair enzymes (C-terminal)"/>
    <property type="match status" value="1"/>
</dbReference>
<protein>
    <recommendedName>
        <fullName evidence="5 14">Adenine DNA glycosylase</fullName>
        <ecNumber evidence="4 14">3.2.2.31</ecNumber>
    </recommendedName>
</protein>
<dbReference type="InterPro" id="IPR044298">
    <property type="entry name" value="MIG/MutY"/>
</dbReference>
<evidence type="ECO:0000256" key="5">
    <source>
        <dbReference type="ARBA" id="ARBA00022023"/>
    </source>
</evidence>
<dbReference type="Pfam" id="PF00633">
    <property type="entry name" value="HHH"/>
    <property type="match status" value="1"/>
</dbReference>
<keyword evidence="12" id="KW-0234">DNA repair</keyword>
<feature type="domain" description="HhH-GPD" evidence="15">
    <location>
        <begin position="44"/>
        <end position="197"/>
    </location>
</feature>
<comment type="similarity">
    <text evidence="3 14">Belongs to the Nth/MutY family.</text>
</comment>
<dbReference type="InterPro" id="IPR003265">
    <property type="entry name" value="HhH-GPD_domain"/>
</dbReference>
<dbReference type="InterPro" id="IPR023170">
    <property type="entry name" value="HhH_base_excis_C"/>
</dbReference>
<dbReference type="Pfam" id="PF00730">
    <property type="entry name" value="HhH-GPD"/>
    <property type="match status" value="1"/>
</dbReference>
<dbReference type="EC" id="3.2.2.31" evidence="4 14"/>
<keyword evidence="9" id="KW-0378">Hydrolase</keyword>
<dbReference type="CDD" id="cd00056">
    <property type="entry name" value="ENDO3c"/>
    <property type="match status" value="1"/>
</dbReference>
<dbReference type="GO" id="GO:0000701">
    <property type="term" value="F:purine-specific mismatch base pair DNA N-glycosylase activity"/>
    <property type="evidence" value="ECO:0007669"/>
    <property type="project" value="UniProtKB-EC"/>
</dbReference>
<sequence>MNTPPLPATSFSRRLLDWHACHGRHDLPWQNTRDPYRIWLSEIMLQQTQVDTVIRYYQRFLERFADLPTLAAASLDEVLGLWSGLGYYARARNLHRAAQTVMSEHGGVFPQGAETIASLPGIGRSTAAAIAAFAFGQRGAILDGNVKRVLCRHQGIEGYPGEKVVENRLWALAESLLPEDAGTIGAYIQAQMDLGATLCTRTRPACERCPVGADCVARATARTDVLPTARPRKSIPRREARLAVILGEHGFLLERRPPSGIWGGLLSLPELPEGNPDDDAGWLARRYGVRVLDHEALEPLEHVFTHFRLGIQPVLFKTQATEHVAEAPLTWV</sequence>
<dbReference type="SUPFAM" id="SSF48150">
    <property type="entry name" value="DNA-glycosylase"/>
    <property type="match status" value="1"/>
</dbReference>
<dbReference type="InterPro" id="IPR004035">
    <property type="entry name" value="Endouclease-III_FeS-bd_BS"/>
</dbReference>
<dbReference type="PANTHER" id="PTHR42944">
    <property type="entry name" value="ADENINE DNA GLYCOSYLASE"/>
    <property type="match status" value="1"/>
</dbReference>
<evidence type="ECO:0000259" key="15">
    <source>
        <dbReference type="SMART" id="SM00478"/>
    </source>
</evidence>
<dbReference type="GO" id="GO:0006284">
    <property type="term" value="P:base-excision repair"/>
    <property type="evidence" value="ECO:0007669"/>
    <property type="project" value="UniProtKB-UniRule"/>
</dbReference>
<dbReference type="PANTHER" id="PTHR42944:SF1">
    <property type="entry name" value="ADENINE DNA GLYCOSYLASE"/>
    <property type="match status" value="1"/>
</dbReference>
<dbReference type="SMART" id="SM00478">
    <property type="entry name" value="ENDO3c"/>
    <property type="match status" value="1"/>
</dbReference>
<evidence type="ECO:0000256" key="4">
    <source>
        <dbReference type="ARBA" id="ARBA00012045"/>
    </source>
</evidence>
<dbReference type="GO" id="GO:0032357">
    <property type="term" value="F:oxidized purine DNA binding"/>
    <property type="evidence" value="ECO:0007669"/>
    <property type="project" value="TreeGrafter"/>
</dbReference>
<dbReference type="InterPro" id="IPR004036">
    <property type="entry name" value="Endonuclease-III-like_CS2"/>
</dbReference>
<dbReference type="GO" id="GO:0046872">
    <property type="term" value="F:metal ion binding"/>
    <property type="evidence" value="ECO:0007669"/>
    <property type="project" value="UniProtKB-UniRule"/>
</dbReference>
<evidence type="ECO:0000313" key="17">
    <source>
        <dbReference type="Proteomes" id="UP000599523"/>
    </source>
</evidence>
<evidence type="ECO:0000256" key="7">
    <source>
        <dbReference type="ARBA" id="ARBA00022723"/>
    </source>
</evidence>
<dbReference type="InterPro" id="IPR029119">
    <property type="entry name" value="MutY_C"/>
</dbReference>
<evidence type="ECO:0000256" key="2">
    <source>
        <dbReference type="ARBA" id="ARBA00002933"/>
    </source>
</evidence>
<dbReference type="CDD" id="cd03431">
    <property type="entry name" value="NUDIX_DNA_Glycosylase_C-MutY"/>
    <property type="match status" value="1"/>
</dbReference>
<dbReference type="PROSITE" id="PS00764">
    <property type="entry name" value="ENDONUCLEASE_III_1"/>
    <property type="match status" value="1"/>
</dbReference>
<evidence type="ECO:0000256" key="10">
    <source>
        <dbReference type="ARBA" id="ARBA00023004"/>
    </source>
</evidence>
<dbReference type="RefSeq" id="WP_168988790.1">
    <property type="nucleotide sequence ID" value="NZ_CAWPHM010000324.1"/>
</dbReference>
<proteinExistence type="inferred from homology"/>
<evidence type="ECO:0000256" key="12">
    <source>
        <dbReference type="ARBA" id="ARBA00023204"/>
    </source>
</evidence>
<evidence type="ECO:0000256" key="6">
    <source>
        <dbReference type="ARBA" id="ARBA00022485"/>
    </source>
</evidence>
<comment type="caution">
    <text evidence="16">The sequence shown here is derived from an EMBL/GenBank/DDBJ whole genome shotgun (WGS) entry which is preliminary data.</text>
</comment>
<evidence type="ECO:0000256" key="9">
    <source>
        <dbReference type="ARBA" id="ARBA00022801"/>
    </source>
</evidence>
<dbReference type="GO" id="GO:0034039">
    <property type="term" value="F:8-oxo-7,8-dihydroguanine DNA N-glycosylase activity"/>
    <property type="evidence" value="ECO:0007669"/>
    <property type="project" value="TreeGrafter"/>
</dbReference>
<dbReference type="EMBL" id="WTVM01000094">
    <property type="protein sequence ID" value="NMG04104.1"/>
    <property type="molecule type" value="Genomic_DNA"/>
</dbReference>
<comment type="catalytic activity">
    <reaction evidence="1 14">
        <text>Hydrolyzes free adenine bases from 7,8-dihydro-8-oxoguanine:adenine mismatched double-stranded DNA, leaving an apurinic site.</text>
        <dbReference type="EC" id="3.2.2.31"/>
    </reaction>
</comment>
<organism evidence="16 17">
    <name type="scientific">Azoarcus taiwanensis</name>
    <dbReference type="NCBI Taxonomy" id="666964"/>
    <lineage>
        <taxon>Bacteria</taxon>
        <taxon>Pseudomonadati</taxon>
        <taxon>Pseudomonadota</taxon>
        <taxon>Betaproteobacteria</taxon>
        <taxon>Rhodocyclales</taxon>
        <taxon>Zoogloeaceae</taxon>
        <taxon>Azoarcus</taxon>
    </lineage>
</organism>
<dbReference type="InterPro" id="IPR015797">
    <property type="entry name" value="NUDIX_hydrolase-like_dom_sf"/>
</dbReference>
<dbReference type="Gene3D" id="1.10.340.30">
    <property type="entry name" value="Hypothetical protein, domain 2"/>
    <property type="match status" value="1"/>
</dbReference>
<keyword evidence="6" id="KW-0004">4Fe-4S</keyword>
<evidence type="ECO:0000256" key="1">
    <source>
        <dbReference type="ARBA" id="ARBA00000843"/>
    </source>
</evidence>
<keyword evidence="8 14" id="KW-0227">DNA damage</keyword>
<keyword evidence="13 14" id="KW-0326">Glycosidase</keyword>
<accession>A0A972J8U5</accession>
<comment type="function">
    <text evidence="2">Adenine glycosylase active on G-A mispairs. MutY also corrects error-prone DNA synthesis past GO lesions which are due to the oxidatively damaged form of guanine: 7,8-dihydro-8-oxoguanine (8-oxo-dGTP).</text>
</comment>
<dbReference type="GO" id="GO:0006298">
    <property type="term" value="P:mismatch repair"/>
    <property type="evidence" value="ECO:0007669"/>
    <property type="project" value="TreeGrafter"/>
</dbReference>
<evidence type="ECO:0000256" key="11">
    <source>
        <dbReference type="ARBA" id="ARBA00023014"/>
    </source>
</evidence>
<keyword evidence="11" id="KW-0411">Iron-sulfur</keyword>
<dbReference type="Pfam" id="PF14815">
    <property type="entry name" value="NUDIX_4"/>
    <property type="match status" value="1"/>
</dbReference>
<keyword evidence="10 14" id="KW-0408">Iron</keyword>
<reference evidence="16" key="1">
    <citation type="submission" date="2019-12" db="EMBL/GenBank/DDBJ databases">
        <title>Comparative genomics gives insights into the taxonomy of the Azoarcus-Aromatoleum group and reveals separate origins of nif in the plant-associated Azoarcus and non-plant-associated Aromatoleum sub-groups.</title>
        <authorList>
            <person name="Lafos M."/>
            <person name="Maluk M."/>
            <person name="Batista M."/>
            <person name="Junghare M."/>
            <person name="Carmona M."/>
            <person name="Faoro H."/>
            <person name="Cruz L.M."/>
            <person name="Battistoni F."/>
            <person name="De Souza E."/>
            <person name="Pedrosa F."/>
            <person name="Chen W.-M."/>
            <person name="Poole P.S."/>
            <person name="Dixon R.A."/>
            <person name="James E.K."/>
        </authorList>
    </citation>
    <scope>NUCLEOTIDE SEQUENCE</scope>
    <source>
        <strain evidence="16">NSC3</strain>
    </source>
</reference>
<dbReference type="GO" id="GO:0035485">
    <property type="term" value="F:adenine/guanine mispair binding"/>
    <property type="evidence" value="ECO:0007669"/>
    <property type="project" value="TreeGrafter"/>
</dbReference>
<dbReference type="PROSITE" id="PS01155">
    <property type="entry name" value="ENDONUCLEASE_III_2"/>
    <property type="match status" value="1"/>
</dbReference>
<dbReference type="InterPro" id="IPR005760">
    <property type="entry name" value="A/G_AdeGlyc_MutY"/>
</dbReference>
<dbReference type="InterPro" id="IPR000445">
    <property type="entry name" value="HhH_motif"/>
</dbReference>
<dbReference type="Gene3D" id="3.90.79.10">
    <property type="entry name" value="Nucleoside Triphosphate Pyrophosphohydrolase"/>
    <property type="match status" value="1"/>
</dbReference>
<dbReference type="InterPro" id="IPR011257">
    <property type="entry name" value="DNA_glycosylase"/>
</dbReference>
<name>A0A972J8U5_9RHOO</name>
<keyword evidence="17" id="KW-1185">Reference proteome</keyword>
<evidence type="ECO:0000256" key="14">
    <source>
        <dbReference type="RuleBase" id="RU365096"/>
    </source>
</evidence>
<dbReference type="FunFam" id="1.10.340.30:FF:000002">
    <property type="entry name" value="Adenine DNA glycosylase"/>
    <property type="match status" value="1"/>
</dbReference>
<dbReference type="Proteomes" id="UP000599523">
    <property type="component" value="Unassembled WGS sequence"/>
</dbReference>
<gene>
    <name evidence="16" type="primary">mutY</name>
    <name evidence="16" type="ORF">GPA21_14185</name>
</gene>
<dbReference type="SUPFAM" id="SSF55811">
    <property type="entry name" value="Nudix"/>
    <property type="match status" value="1"/>
</dbReference>
<feature type="non-terminal residue" evidence="16">
    <location>
        <position position="332"/>
    </location>
</feature>
<evidence type="ECO:0000256" key="13">
    <source>
        <dbReference type="ARBA" id="ARBA00023295"/>
    </source>
</evidence>
<dbReference type="NCBIfam" id="TIGR01084">
    <property type="entry name" value="mutY"/>
    <property type="match status" value="1"/>
</dbReference>
<evidence type="ECO:0000313" key="16">
    <source>
        <dbReference type="EMBL" id="NMG04104.1"/>
    </source>
</evidence>
<dbReference type="AlphaFoldDB" id="A0A972J8U5"/>
<dbReference type="GO" id="GO:0051539">
    <property type="term" value="F:4 iron, 4 sulfur cluster binding"/>
    <property type="evidence" value="ECO:0007669"/>
    <property type="project" value="UniProtKB-UniRule"/>
</dbReference>
<comment type="cofactor">
    <cofactor evidence="14">
        <name>[4Fe-4S] cluster</name>
        <dbReference type="ChEBI" id="CHEBI:49883"/>
    </cofactor>
    <text evidence="14">Binds 1 [4Fe-4S] cluster.</text>
</comment>
<evidence type="ECO:0000256" key="3">
    <source>
        <dbReference type="ARBA" id="ARBA00008343"/>
    </source>
</evidence>